<dbReference type="GO" id="GO:0000149">
    <property type="term" value="F:SNARE binding"/>
    <property type="evidence" value="ECO:0007669"/>
    <property type="project" value="TreeGrafter"/>
</dbReference>
<dbReference type="VEuPathDB" id="AmoebaDB:NF0070260"/>
<dbReference type="InterPro" id="IPR006011">
    <property type="entry name" value="Syntaxin_N"/>
</dbReference>
<evidence type="ECO:0000256" key="6">
    <source>
        <dbReference type="SAM" id="Coils"/>
    </source>
</evidence>
<evidence type="ECO:0000256" key="1">
    <source>
        <dbReference type="ARBA" id="ARBA00004211"/>
    </source>
</evidence>
<dbReference type="GO" id="GO:0006887">
    <property type="term" value="P:exocytosis"/>
    <property type="evidence" value="ECO:0007669"/>
    <property type="project" value="TreeGrafter"/>
</dbReference>
<proteinExistence type="inferred from homology"/>
<dbReference type="InterPro" id="IPR000727">
    <property type="entry name" value="T_SNARE_dom"/>
</dbReference>
<dbReference type="GO" id="GO:0031201">
    <property type="term" value="C:SNARE complex"/>
    <property type="evidence" value="ECO:0007669"/>
    <property type="project" value="TreeGrafter"/>
</dbReference>
<evidence type="ECO:0000256" key="3">
    <source>
        <dbReference type="ARBA" id="ARBA00022692"/>
    </source>
</evidence>
<protein>
    <submittedName>
        <fullName evidence="9">Syntaxin-PMb</fullName>
    </submittedName>
</protein>
<dbReference type="Pfam" id="PF05739">
    <property type="entry name" value="SNARE"/>
    <property type="match status" value="1"/>
</dbReference>
<dbReference type="GO" id="GO:0012505">
    <property type="term" value="C:endomembrane system"/>
    <property type="evidence" value="ECO:0007669"/>
    <property type="project" value="TreeGrafter"/>
</dbReference>
<dbReference type="PROSITE" id="PS50192">
    <property type="entry name" value="T_SNARE"/>
    <property type="match status" value="1"/>
</dbReference>
<keyword evidence="3 7" id="KW-0812">Transmembrane</keyword>
<dbReference type="Gene3D" id="1.20.58.70">
    <property type="match status" value="1"/>
</dbReference>
<organism evidence="9">
    <name type="scientific">Naegleria fowleri</name>
    <name type="common">Brain eating amoeba</name>
    <dbReference type="NCBI Taxonomy" id="5763"/>
    <lineage>
        <taxon>Eukaryota</taxon>
        <taxon>Discoba</taxon>
        <taxon>Heterolobosea</taxon>
        <taxon>Tetramitia</taxon>
        <taxon>Eutetramitia</taxon>
        <taxon>Vahlkampfiidae</taxon>
        <taxon>Naegleria</taxon>
    </lineage>
</organism>
<dbReference type="PANTHER" id="PTHR19957">
    <property type="entry name" value="SYNTAXIN"/>
    <property type="match status" value="1"/>
</dbReference>
<reference evidence="9" key="1">
    <citation type="journal article" date="2018" name="J. Cell Sci.">
        <title>Identification and characterisation of the cryptic Golgi apparatus in Naegleria gruberi.</title>
        <authorList>
            <person name="Herman E.K."/>
            <person name="Yiangou L."/>
            <person name="Cantoni D.M."/>
            <person name="Miller C.N."/>
            <person name="Marciano-Cabral F."/>
            <person name="Anthonyrajah E."/>
            <person name="Dacks J.B."/>
            <person name="Tsaousis A.D."/>
        </authorList>
    </citation>
    <scope>NUCLEOTIDE SEQUENCE</scope>
    <source>
        <strain evidence="9">CDC:V212</strain>
    </source>
</reference>
<dbReference type="InterPro" id="IPR010989">
    <property type="entry name" value="SNARE"/>
</dbReference>
<evidence type="ECO:0000256" key="5">
    <source>
        <dbReference type="ARBA" id="ARBA00023136"/>
    </source>
</evidence>
<dbReference type="InterPro" id="IPR045242">
    <property type="entry name" value="Syntaxin"/>
</dbReference>
<dbReference type="GO" id="GO:0006906">
    <property type="term" value="P:vesicle fusion"/>
    <property type="evidence" value="ECO:0007669"/>
    <property type="project" value="TreeGrafter"/>
</dbReference>
<accession>A0A2P1N6T1</accession>
<dbReference type="GO" id="GO:0048278">
    <property type="term" value="P:vesicle docking"/>
    <property type="evidence" value="ECO:0007669"/>
    <property type="project" value="TreeGrafter"/>
</dbReference>
<evidence type="ECO:0000313" key="9">
    <source>
        <dbReference type="EMBL" id="AVP50001.1"/>
    </source>
</evidence>
<dbReference type="GO" id="GO:0005484">
    <property type="term" value="F:SNAP receptor activity"/>
    <property type="evidence" value="ECO:0007669"/>
    <property type="project" value="TreeGrafter"/>
</dbReference>
<dbReference type="SMART" id="SM00503">
    <property type="entry name" value="SynN"/>
    <property type="match status" value="1"/>
</dbReference>
<dbReference type="VEuPathDB" id="AmoebaDB:FDP41_008895"/>
<evidence type="ECO:0000256" key="2">
    <source>
        <dbReference type="ARBA" id="ARBA00009063"/>
    </source>
</evidence>
<dbReference type="CDD" id="cd15848">
    <property type="entry name" value="SNARE_syntaxin1-like"/>
    <property type="match status" value="1"/>
</dbReference>
<dbReference type="GO" id="GO:0006886">
    <property type="term" value="P:intracellular protein transport"/>
    <property type="evidence" value="ECO:0007669"/>
    <property type="project" value="TreeGrafter"/>
</dbReference>
<evidence type="ECO:0000256" key="7">
    <source>
        <dbReference type="SAM" id="Phobius"/>
    </source>
</evidence>
<keyword evidence="4 7" id="KW-1133">Transmembrane helix</keyword>
<evidence type="ECO:0000256" key="4">
    <source>
        <dbReference type="ARBA" id="ARBA00022989"/>
    </source>
</evidence>
<dbReference type="SMART" id="SM00397">
    <property type="entry name" value="t_SNARE"/>
    <property type="match status" value="1"/>
</dbReference>
<dbReference type="PANTHER" id="PTHR19957:SF307">
    <property type="entry name" value="PROTEIN SSO1-RELATED"/>
    <property type="match status" value="1"/>
</dbReference>
<evidence type="ECO:0000259" key="8">
    <source>
        <dbReference type="PROSITE" id="PS50192"/>
    </source>
</evidence>
<dbReference type="GO" id="GO:0005886">
    <property type="term" value="C:plasma membrane"/>
    <property type="evidence" value="ECO:0007669"/>
    <property type="project" value="TreeGrafter"/>
</dbReference>
<dbReference type="SUPFAM" id="SSF47661">
    <property type="entry name" value="t-snare proteins"/>
    <property type="match status" value="1"/>
</dbReference>
<dbReference type="Gene3D" id="1.20.5.110">
    <property type="match status" value="1"/>
</dbReference>
<feature type="transmembrane region" description="Helical" evidence="7">
    <location>
        <begin position="296"/>
        <end position="325"/>
    </location>
</feature>
<keyword evidence="6" id="KW-0175">Coiled coil</keyword>
<sequence length="328" mass="37447">MNNRLKELRKKAQGRADDLDDITLQEKYEIGDLEHAEGGYAGGRLIPKESEFVSDFLSQVTEIKIRINKIDENATLMEKTYNSIIAEVKKESNTKAFKQKVATISDEIDADMRFVKRSLEEMAQTNKTLEEFSAERRMRENQQASLTQSFFSVVQRFNGIQAACKARYKDDLMRNLRNIYSEEEKSDEELNEMIETGQIQEGNLYGKYLLKNSAQNTIKATYSEIKETHEDLKRLELSMNELQDMFRDLHTLILMQQDLIDNIEDNVLRSIDFTEKGVQNIKTAKKIGDKTRNAKCVLLVIVVVIAIVVILIAAGVVAVAVPLGILKK</sequence>
<feature type="coiled-coil region" evidence="6">
    <location>
        <begin position="225"/>
        <end position="252"/>
    </location>
</feature>
<dbReference type="AlphaFoldDB" id="A0A2P1N6T1"/>
<comment type="similarity">
    <text evidence="2">Belongs to the syntaxin family.</text>
</comment>
<comment type="subcellular location">
    <subcellularLocation>
        <location evidence="1">Membrane</location>
        <topology evidence="1">Single-pass type IV membrane protein</topology>
    </subcellularLocation>
</comment>
<feature type="domain" description="T-SNARE coiled-coil homology" evidence="8">
    <location>
        <begin position="222"/>
        <end position="284"/>
    </location>
</feature>
<name>A0A2P1N6T1_NAEFO</name>
<dbReference type="EMBL" id="MG880232">
    <property type="protein sequence ID" value="AVP50001.1"/>
    <property type="molecule type" value="Genomic_DNA"/>
</dbReference>
<dbReference type="Pfam" id="PF00804">
    <property type="entry name" value="Syntaxin"/>
    <property type="match status" value="1"/>
</dbReference>
<dbReference type="VEuPathDB" id="AmoebaDB:NfTy_047840"/>
<keyword evidence="5 7" id="KW-0472">Membrane</keyword>